<protein>
    <recommendedName>
        <fullName evidence="4">PASTA domain-containing protein</fullName>
    </recommendedName>
</protein>
<keyword evidence="3" id="KW-1185">Reference proteome</keyword>
<evidence type="ECO:0000313" key="3">
    <source>
        <dbReference type="Proteomes" id="UP001500393"/>
    </source>
</evidence>
<evidence type="ECO:0008006" key="4">
    <source>
        <dbReference type="Google" id="ProtNLM"/>
    </source>
</evidence>
<dbReference type="RefSeq" id="WP_344209313.1">
    <property type="nucleotide sequence ID" value="NZ_BAAAOS010000006.1"/>
</dbReference>
<reference evidence="3" key="1">
    <citation type="journal article" date="2019" name="Int. J. Syst. Evol. Microbiol.">
        <title>The Global Catalogue of Microorganisms (GCM) 10K type strain sequencing project: providing services to taxonomists for standard genome sequencing and annotation.</title>
        <authorList>
            <consortium name="The Broad Institute Genomics Platform"/>
            <consortium name="The Broad Institute Genome Sequencing Center for Infectious Disease"/>
            <person name="Wu L."/>
            <person name="Ma J."/>
        </authorList>
    </citation>
    <scope>NUCLEOTIDE SEQUENCE [LARGE SCALE GENOMIC DNA]</scope>
    <source>
        <strain evidence="3">JCM 14969</strain>
    </source>
</reference>
<feature type="transmembrane region" description="Helical" evidence="1">
    <location>
        <begin position="57"/>
        <end position="76"/>
    </location>
</feature>
<gene>
    <name evidence="2" type="ORF">GCM10009789_05400</name>
</gene>
<organism evidence="2 3">
    <name type="scientific">Kribbella sancticallisti</name>
    <dbReference type="NCBI Taxonomy" id="460087"/>
    <lineage>
        <taxon>Bacteria</taxon>
        <taxon>Bacillati</taxon>
        <taxon>Actinomycetota</taxon>
        <taxon>Actinomycetes</taxon>
        <taxon>Propionibacteriales</taxon>
        <taxon>Kribbellaceae</taxon>
        <taxon>Kribbella</taxon>
    </lineage>
</organism>
<dbReference type="EMBL" id="BAAAOS010000006">
    <property type="protein sequence ID" value="GAA1554866.1"/>
    <property type="molecule type" value="Genomic_DNA"/>
</dbReference>
<evidence type="ECO:0000313" key="2">
    <source>
        <dbReference type="EMBL" id="GAA1554866.1"/>
    </source>
</evidence>
<keyword evidence="1" id="KW-0472">Membrane</keyword>
<dbReference type="Proteomes" id="UP001500393">
    <property type="component" value="Unassembled WGS sequence"/>
</dbReference>
<proteinExistence type="predicted"/>
<name>A0ABP4N333_9ACTN</name>
<keyword evidence="1" id="KW-1133">Transmembrane helix</keyword>
<accession>A0ABP4N333</accession>
<keyword evidence="1" id="KW-0812">Transmembrane</keyword>
<comment type="caution">
    <text evidence="2">The sequence shown here is derived from an EMBL/GenBank/DDBJ whole genome shotgun (WGS) entry which is preliminary data.</text>
</comment>
<sequence length="286" mass="30549">MKTHDLEAVTRGLNPAPTTEITDAAWTQLSDGITAAGAEDQQVVSIETRRRPARPRVLLVAAAGLLIAGVIAGTVITRPGQDLPQALSVTDQGDWLTVRVVDPDADPKAYNEQFKKLGLNIKVKMVPVSPSGVRSYATFLSYEGSDDAKLGLLEPGENCPPTLTANDPACQYGVEVGKSFKGRAEIEFGRPARSGELYRHSPGEANAPGEELAGVKYRNLRVSDVQKILASRGMTVATYLNSTTEKVNGVTTAMEVDPAPGDWYVHSVQPHSPGVVIPWIGPAPEK</sequence>
<evidence type="ECO:0000256" key="1">
    <source>
        <dbReference type="SAM" id="Phobius"/>
    </source>
</evidence>